<keyword evidence="2" id="KW-0547">Nucleotide-binding</keyword>
<dbReference type="InterPro" id="IPR003578">
    <property type="entry name" value="Small_GTPase_Rho"/>
</dbReference>
<keyword evidence="7" id="KW-1185">Reference proteome</keyword>
<feature type="coiled-coil region" evidence="5">
    <location>
        <begin position="113"/>
        <end position="140"/>
    </location>
</feature>
<name>A0A9Q0RDY2_ANAIG</name>
<accession>A0A9Q0RDY2</accession>
<evidence type="ECO:0000313" key="6">
    <source>
        <dbReference type="EMBL" id="KAJ5076584.1"/>
    </source>
</evidence>
<evidence type="ECO:0000256" key="1">
    <source>
        <dbReference type="ARBA" id="ARBA00004370"/>
    </source>
</evidence>
<dbReference type="PROSITE" id="PS51419">
    <property type="entry name" value="RAB"/>
    <property type="match status" value="1"/>
</dbReference>
<evidence type="ECO:0000256" key="4">
    <source>
        <dbReference type="ARBA" id="ARBA00023136"/>
    </source>
</evidence>
<dbReference type="CDD" id="cd00157">
    <property type="entry name" value="Rho"/>
    <property type="match status" value="1"/>
</dbReference>
<dbReference type="SMART" id="SM00175">
    <property type="entry name" value="RAB"/>
    <property type="match status" value="1"/>
</dbReference>
<dbReference type="Gene3D" id="3.40.50.300">
    <property type="entry name" value="P-loop containing nucleotide triphosphate hydrolases"/>
    <property type="match status" value="1"/>
</dbReference>
<dbReference type="PROSITE" id="PS51421">
    <property type="entry name" value="RAS"/>
    <property type="match status" value="1"/>
</dbReference>
<dbReference type="GO" id="GO:0005525">
    <property type="term" value="F:GTP binding"/>
    <property type="evidence" value="ECO:0007669"/>
    <property type="project" value="UniProtKB-KW"/>
</dbReference>
<comment type="subcellular location">
    <subcellularLocation>
        <location evidence="1">Membrane</location>
    </subcellularLocation>
</comment>
<dbReference type="GO" id="GO:0016020">
    <property type="term" value="C:membrane"/>
    <property type="evidence" value="ECO:0007669"/>
    <property type="project" value="UniProtKB-SubCell"/>
</dbReference>
<dbReference type="SMART" id="SM00174">
    <property type="entry name" value="RHO"/>
    <property type="match status" value="1"/>
</dbReference>
<keyword evidence="5" id="KW-0175">Coiled coil</keyword>
<dbReference type="PANTHER" id="PTHR24072">
    <property type="entry name" value="RHO FAMILY GTPASE"/>
    <property type="match status" value="1"/>
</dbReference>
<dbReference type="GO" id="GO:0007264">
    <property type="term" value="P:small GTPase-mediated signal transduction"/>
    <property type="evidence" value="ECO:0007669"/>
    <property type="project" value="InterPro"/>
</dbReference>
<dbReference type="FunFam" id="3.40.50.300:FF:002060">
    <property type="entry name" value="Rho family GTPase"/>
    <property type="match status" value="1"/>
</dbReference>
<comment type="caution">
    <text evidence="6">The sequence shown here is derived from an EMBL/GenBank/DDBJ whole genome shotgun (WGS) entry which is preliminary data.</text>
</comment>
<dbReference type="NCBIfam" id="TIGR00231">
    <property type="entry name" value="small_GTP"/>
    <property type="match status" value="1"/>
</dbReference>
<keyword evidence="3" id="KW-0342">GTP-binding</keyword>
<proteinExistence type="predicted"/>
<dbReference type="PROSITE" id="PS51420">
    <property type="entry name" value="RHO"/>
    <property type="match status" value="1"/>
</dbReference>
<gene>
    <name evidence="6" type="ORF">M0811_06164</name>
</gene>
<evidence type="ECO:0000256" key="2">
    <source>
        <dbReference type="ARBA" id="ARBA00022741"/>
    </source>
</evidence>
<dbReference type="InterPro" id="IPR005225">
    <property type="entry name" value="Small_GTP-bd"/>
</dbReference>
<evidence type="ECO:0000256" key="5">
    <source>
        <dbReference type="SAM" id="Coils"/>
    </source>
</evidence>
<dbReference type="OrthoDB" id="8830751at2759"/>
<dbReference type="SUPFAM" id="SSF52540">
    <property type="entry name" value="P-loop containing nucleoside triphosphate hydrolases"/>
    <property type="match status" value="1"/>
</dbReference>
<reference evidence="6" key="1">
    <citation type="submission" date="2022-10" db="EMBL/GenBank/DDBJ databases">
        <title>Novel sulphate-reducing endosymbionts in the free-living metamonad Anaeramoeba.</title>
        <authorList>
            <person name="Jerlstrom-Hultqvist J."/>
            <person name="Cepicka I."/>
            <person name="Gallot-Lavallee L."/>
            <person name="Salas-Leiva D."/>
            <person name="Curtis B.A."/>
            <person name="Zahonova K."/>
            <person name="Pipaliya S."/>
            <person name="Dacks J."/>
            <person name="Roger A.J."/>
        </authorList>
    </citation>
    <scope>NUCLEOTIDE SEQUENCE</scope>
    <source>
        <strain evidence="6">BMAN</strain>
    </source>
</reference>
<dbReference type="AlphaFoldDB" id="A0A9Q0RDY2"/>
<protein>
    <submittedName>
        <fullName evidence="6">Rac1</fullName>
    </submittedName>
</protein>
<dbReference type="GO" id="GO:0003924">
    <property type="term" value="F:GTPase activity"/>
    <property type="evidence" value="ECO:0007669"/>
    <property type="project" value="InterPro"/>
</dbReference>
<dbReference type="SMART" id="SM00173">
    <property type="entry name" value="RAS"/>
    <property type="match status" value="1"/>
</dbReference>
<evidence type="ECO:0000313" key="7">
    <source>
        <dbReference type="Proteomes" id="UP001149090"/>
    </source>
</evidence>
<organism evidence="6 7">
    <name type="scientific">Anaeramoeba ignava</name>
    <name type="common">Anaerobic marine amoeba</name>
    <dbReference type="NCBI Taxonomy" id="1746090"/>
    <lineage>
        <taxon>Eukaryota</taxon>
        <taxon>Metamonada</taxon>
        <taxon>Anaeramoebidae</taxon>
        <taxon>Anaeramoeba</taxon>
    </lineage>
</organism>
<dbReference type="EMBL" id="JAPDFW010000060">
    <property type="protein sequence ID" value="KAJ5076584.1"/>
    <property type="molecule type" value="Genomic_DNA"/>
</dbReference>
<sequence length="197" mass="23217">MKKFKTIFVGENEVGKTTLLITYDLKYLPEKYLPTAYDDFSKIYKIEENKEIEIEFWDKGMSENNDNFTRFIYDQTDVIAICFAIDNRSSFQNIESFWILEIEHYSPNSKIILIGTKIDLRNNEERINELKEENQKLITKEEGMDLAKKIKAIKYFECSSLNQKGIETIFNEIMLICIGKYDGINQEKQKKKGCILN</sequence>
<dbReference type="Pfam" id="PF00071">
    <property type="entry name" value="Ras"/>
    <property type="match status" value="1"/>
</dbReference>
<evidence type="ECO:0000256" key="3">
    <source>
        <dbReference type="ARBA" id="ARBA00023134"/>
    </source>
</evidence>
<dbReference type="InterPro" id="IPR001806">
    <property type="entry name" value="Small_GTPase"/>
</dbReference>
<keyword evidence="4" id="KW-0472">Membrane</keyword>
<dbReference type="Proteomes" id="UP001149090">
    <property type="component" value="Unassembled WGS sequence"/>
</dbReference>
<dbReference type="InterPro" id="IPR027417">
    <property type="entry name" value="P-loop_NTPase"/>
</dbReference>
<dbReference type="PRINTS" id="PR00449">
    <property type="entry name" value="RASTRNSFRMNG"/>
</dbReference>